<dbReference type="Pfam" id="PF19684">
    <property type="entry name" value="DUF6186"/>
    <property type="match status" value="1"/>
</dbReference>
<keyword evidence="1" id="KW-0472">Membrane</keyword>
<accession>A0ABN2LRY6</accession>
<dbReference type="EMBL" id="BAAALT010000049">
    <property type="protein sequence ID" value="GAA1797657.1"/>
    <property type="molecule type" value="Genomic_DNA"/>
</dbReference>
<evidence type="ECO:0000313" key="2">
    <source>
        <dbReference type="EMBL" id="GAA1797657.1"/>
    </source>
</evidence>
<dbReference type="InterPro" id="IPR046177">
    <property type="entry name" value="DUF6186"/>
</dbReference>
<sequence>MAGAAMSVSRAVIIGLFVLGGLIFLVLAVLSRRPGSVVPTFGACVEAVVGWEVRRIPVGRIAVYAFWWWVGWHFLAR</sequence>
<feature type="transmembrane region" description="Helical" evidence="1">
    <location>
        <begin position="58"/>
        <end position="76"/>
    </location>
</feature>
<evidence type="ECO:0000313" key="3">
    <source>
        <dbReference type="Proteomes" id="UP001500218"/>
    </source>
</evidence>
<dbReference type="Proteomes" id="UP001500218">
    <property type="component" value="Unassembled WGS sequence"/>
</dbReference>
<reference evidence="2 3" key="1">
    <citation type="journal article" date="2019" name="Int. J. Syst. Evol. Microbiol.">
        <title>The Global Catalogue of Microorganisms (GCM) 10K type strain sequencing project: providing services to taxonomists for standard genome sequencing and annotation.</title>
        <authorList>
            <consortium name="The Broad Institute Genomics Platform"/>
            <consortium name="The Broad Institute Genome Sequencing Center for Infectious Disease"/>
            <person name="Wu L."/>
            <person name="Ma J."/>
        </authorList>
    </citation>
    <scope>NUCLEOTIDE SEQUENCE [LARGE SCALE GENOMIC DNA]</scope>
    <source>
        <strain evidence="2 3">JCM 13250</strain>
    </source>
</reference>
<keyword evidence="3" id="KW-1185">Reference proteome</keyword>
<evidence type="ECO:0008006" key="4">
    <source>
        <dbReference type="Google" id="ProtNLM"/>
    </source>
</evidence>
<evidence type="ECO:0000256" key="1">
    <source>
        <dbReference type="SAM" id="Phobius"/>
    </source>
</evidence>
<comment type="caution">
    <text evidence="2">The sequence shown here is derived from an EMBL/GenBank/DDBJ whole genome shotgun (WGS) entry which is preliminary data.</text>
</comment>
<name>A0ABN2LRY6_9ACTN</name>
<protein>
    <recommendedName>
        <fullName evidence="4">ATP synthase F0 subunit 8</fullName>
    </recommendedName>
</protein>
<gene>
    <name evidence="2" type="ORF">GCM10009682_19140</name>
</gene>
<keyword evidence="1" id="KW-1133">Transmembrane helix</keyword>
<keyword evidence="1" id="KW-0812">Transmembrane</keyword>
<proteinExistence type="predicted"/>
<organism evidence="2 3">
    <name type="scientific">Luedemannella flava</name>
    <dbReference type="NCBI Taxonomy" id="349316"/>
    <lineage>
        <taxon>Bacteria</taxon>
        <taxon>Bacillati</taxon>
        <taxon>Actinomycetota</taxon>
        <taxon>Actinomycetes</taxon>
        <taxon>Micromonosporales</taxon>
        <taxon>Micromonosporaceae</taxon>
        <taxon>Luedemannella</taxon>
    </lineage>
</organism>